<dbReference type="Pfam" id="PF05721">
    <property type="entry name" value="PhyH"/>
    <property type="match status" value="1"/>
</dbReference>
<dbReference type="RefSeq" id="WP_162358928.1">
    <property type="nucleotide sequence ID" value="NZ_CP048209.1"/>
</dbReference>
<name>A0A6C0G709_9BACL</name>
<proteinExistence type="predicted"/>
<protein>
    <submittedName>
        <fullName evidence="3">Phytanoyl-CoA dioxygenase family protein</fullName>
    </submittedName>
</protein>
<keyword evidence="1" id="KW-0479">Metal-binding</keyword>
<evidence type="ECO:0000313" key="4">
    <source>
        <dbReference type="Proteomes" id="UP000476064"/>
    </source>
</evidence>
<keyword evidence="3" id="KW-0560">Oxidoreductase</keyword>
<keyword evidence="3" id="KW-0223">Dioxygenase</keyword>
<keyword evidence="2" id="KW-0408">Iron</keyword>
<dbReference type="Gene3D" id="2.60.120.620">
    <property type="entry name" value="q2cbj1_9rhob like domain"/>
    <property type="match status" value="1"/>
</dbReference>
<accession>A0A6C0G709</accession>
<dbReference type="GO" id="GO:0016706">
    <property type="term" value="F:2-oxoglutarate-dependent dioxygenase activity"/>
    <property type="evidence" value="ECO:0007669"/>
    <property type="project" value="UniProtKB-ARBA"/>
</dbReference>
<organism evidence="3 4">
    <name type="scientific">Paenibacillus lycopersici</name>
    <dbReference type="NCBI Taxonomy" id="2704462"/>
    <lineage>
        <taxon>Bacteria</taxon>
        <taxon>Bacillati</taxon>
        <taxon>Bacillota</taxon>
        <taxon>Bacilli</taxon>
        <taxon>Bacillales</taxon>
        <taxon>Paenibacillaceae</taxon>
        <taxon>Paenibacillus</taxon>
    </lineage>
</organism>
<evidence type="ECO:0000256" key="1">
    <source>
        <dbReference type="ARBA" id="ARBA00022723"/>
    </source>
</evidence>
<dbReference type="Proteomes" id="UP000476064">
    <property type="component" value="Chromosome"/>
</dbReference>
<evidence type="ECO:0000256" key="2">
    <source>
        <dbReference type="ARBA" id="ARBA00023004"/>
    </source>
</evidence>
<dbReference type="SUPFAM" id="SSF51197">
    <property type="entry name" value="Clavaminate synthase-like"/>
    <property type="match status" value="1"/>
</dbReference>
<dbReference type="GO" id="GO:0005506">
    <property type="term" value="F:iron ion binding"/>
    <property type="evidence" value="ECO:0007669"/>
    <property type="project" value="UniProtKB-ARBA"/>
</dbReference>
<dbReference type="InterPro" id="IPR008775">
    <property type="entry name" value="Phytyl_CoA_dOase-like"/>
</dbReference>
<sequence>MDKAQQTRLNPLTESQIEAFTNNGYLIIKNSVSTDLIDAYNRHIHDLRALAADEMPEWVKEGMKHNQADSFDKSRFTTRVFNPHKSDSFSLQMMKLPIIRGALAQLLGDEAVGIQTMYFFKEPGSLGQAPHQDYNYIHNEPNTLIGVWMAMEDTDVENGCLWVVPGSHRLGLLKHSDVRNLKEYDPLMSEAQNVDLTQEIPVELSKGDFIVFHNLLVHSSLRNKSADRWRRSNVIHYIRHDSEVTRRAELKQKISLL</sequence>
<gene>
    <name evidence="3" type="ORF">GXP70_22570</name>
</gene>
<dbReference type="PANTHER" id="PTHR20883">
    <property type="entry name" value="PHYTANOYL-COA DIOXYGENASE DOMAIN CONTAINING 1"/>
    <property type="match status" value="1"/>
</dbReference>
<dbReference type="KEGG" id="plyc:GXP70_22570"/>
<dbReference type="AlphaFoldDB" id="A0A6C0G709"/>
<evidence type="ECO:0000313" key="3">
    <source>
        <dbReference type="EMBL" id="QHT62495.1"/>
    </source>
</evidence>
<dbReference type="PANTHER" id="PTHR20883:SF15">
    <property type="entry name" value="PHYTANOYL-COA DIOXYGENASE DOMAIN-CONTAINING PROTEIN 1"/>
    <property type="match status" value="1"/>
</dbReference>
<reference evidence="3 4" key="1">
    <citation type="submission" date="2020-01" db="EMBL/GenBank/DDBJ databases">
        <title>Paenibacillus sp. nov., isolated from tomato rhizosphere.</title>
        <authorList>
            <person name="Weon H.-Y."/>
            <person name="Lee S.A."/>
        </authorList>
    </citation>
    <scope>NUCLEOTIDE SEQUENCE [LARGE SCALE GENOMIC DNA]</scope>
    <source>
        <strain evidence="3 4">12200R-189</strain>
    </source>
</reference>
<keyword evidence="4" id="KW-1185">Reference proteome</keyword>
<dbReference type="EMBL" id="CP048209">
    <property type="protein sequence ID" value="QHT62495.1"/>
    <property type="molecule type" value="Genomic_DNA"/>
</dbReference>